<dbReference type="PANTHER" id="PTHR14695">
    <property type="entry name" value="SHC SH2-DOMAIN BINDING PROTEIN 1-RELATED"/>
    <property type="match status" value="1"/>
</dbReference>
<dbReference type="AlphaFoldDB" id="A0A7T8QWN6"/>
<keyword evidence="3" id="KW-1185">Reference proteome</keyword>
<dbReference type="InterPro" id="IPR057508">
    <property type="entry name" value="SHCBP-like_N"/>
</dbReference>
<name>A0A7T8QWN6_CALRO</name>
<dbReference type="InterPro" id="IPR045140">
    <property type="entry name" value="SHCBP1-like"/>
</dbReference>
<protein>
    <submittedName>
        <fullName evidence="2">SHC SH2 domainbinding protein 1 -like protein Blike</fullName>
    </submittedName>
</protein>
<accession>A0A7T8QWN6</accession>
<dbReference type="PANTHER" id="PTHR14695:SF4">
    <property type="entry name" value="PROTEIN NESSUN DORMA"/>
    <property type="match status" value="1"/>
</dbReference>
<evidence type="ECO:0000259" key="1">
    <source>
        <dbReference type="Pfam" id="PF23762"/>
    </source>
</evidence>
<dbReference type="Pfam" id="PF23762">
    <property type="entry name" value="SHCBP_N"/>
    <property type="match status" value="1"/>
</dbReference>
<organism evidence="2 3">
    <name type="scientific">Caligus rogercresseyi</name>
    <name type="common">Sea louse</name>
    <dbReference type="NCBI Taxonomy" id="217165"/>
    <lineage>
        <taxon>Eukaryota</taxon>
        <taxon>Metazoa</taxon>
        <taxon>Ecdysozoa</taxon>
        <taxon>Arthropoda</taxon>
        <taxon>Crustacea</taxon>
        <taxon>Multicrustacea</taxon>
        <taxon>Hexanauplia</taxon>
        <taxon>Copepoda</taxon>
        <taxon>Siphonostomatoida</taxon>
        <taxon>Caligidae</taxon>
        <taxon>Caligus</taxon>
    </lineage>
</organism>
<sequence>MMEAKPKKAYENVVDVVEIHTGRLEASVEVLDDDNLIEDNERIVPLMELYPIKNQSKQFNVLTTATCLDQLRFFYDRIWKPWDVNDEVSEDWVDEHLELRINLLTLSPTDPTNIKLNRLAAETVSNQARIEQLDDLDGSRNDEEGDEIVIEKYDVYLRDEKIRKEVEILENPTLRLAKMRLDRRKKVEGHPEGREYPL</sequence>
<dbReference type="GO" id="GO:0007283">
    <property type="term" value="P:spermatogenesis"/>
    <property type="evidence" value="ECO:0007669"/>
    <property type="project" value="TreeGrafter"/>
</dbReference>
<dbReference type="GO" id="GO:0007112">
    <property type="term" value="P:male meiosis cytokinesis"/>
    <property type="evidence" value="ECO:0007669"/>
    <property type="project" value="TreeGrafter"/>
</dbReference>
<gene>
    <name evidence="2" type="ORF">FKW44_002866</name>
</gene>
<feature type="domain" description="SHC SH2" evidence="1">
    <location>
        <begin position="25"/>
        <end position="175"/>
    </location>
</feature>
<evidence type="ECO:0000313" key="2">
    <source>
        <dbReference type="EMBL" id="QQP57771.1"/>
    </source>
</evidence>
<dbReference type="Proteomes" id="UP000595437">
    <property type="component" value="Chromosome 2"/>
</dbReference>
<evidence type="ECO:0000313" key="3">
    <source>
        <dbReference type="Proteomes" id="UP000595437"/>
    </source>
</evidence>
<dbReference type="EMBL" id="CP045891">
    <property type="protein sequence ID" value="QQP57771.1"/>
    <property type="molecule type" value="Genomic_DNA"/>
</dbReference>
<dbReference type="OrthoDB" id="5978115at2759"/>
<proteinExistence type="predicted"/>
<reference evidence="3" key="1">
    <citation type="submission" date="2021-01" db="EMBL/GenBank/DDBJ databases">
        <title>Caligus Genome Assembly.</title>
        <authorList>
            <person name="Gallardo-Escarate C."/>
        </authorList>
    </citation>
    <scope>NUCLEOTIDE SEQUENCE [LARGE SCALE GENOMIC DNA]</scope>
</reference>